<feature type="binding site" evidence="2">
    <location>
        <position position="106"/>
    </location>
    <ligand>
        <name>Mn(2+)</name>
        <dbReference type="ChEBI" id="CHEBI:29035"/>
        <label>2</label>
    </ligand>
</feature>
<dbReference type="InterPro" id="IPR011650">
    <property type="entry name" value="Peptidase_M20_dimer"/>
</dbReference>
<dbReference type="NCBIfam" id="TIGR01891">
    <property type="entry name" value="amidohydrolases"/>
    <property type="match status" value="1"/>
</dbReference>
<protein>
    <submittedName>
        <fullName evidence="4">Amidohydrolase</fullName>
    </submittedName>
</protein>
<dbReference type="OrthoDB" id="9777385at2"/>
<keyword evidence="2" id="KW-0464">Manganese</keyword>
<dbReference type="Gene3D" id="3.40.630.10">
    <property type="entry name" value="Zn peptidases"/>
    <property type="match status" value="1"/>
</dbReference>
<keyword evidence="1 4" id="KW-0378">Hydrolase</keyword>
<keyword evidence="5" id="KW-1185">Reference proteome</keyword>
<dbReference type="GO" id="GO:0046872">
    <property type="term" value="F:metal ion binding"/>
    <property type="evidence" value="ECO:0007669"/>
    <property type="project" value="UniProtKB-KW"/>
</dbReference>
<evidence type="ECO:0000259" key="3">
    <source>
        <dbReference type="Pfam" id="PF07687"/>
    </source>
</evidence>
<dbReference type="GO" id="GO:0050118">
    <property type="term" value="F:N-acetyldiaminopimelate deacetylase activity"/>
    <property type="evidence" value="ECO:0007669"/>
    <property type="project" value="UniProtKB-ARBA"/>
</dbReference>
<dbReference type="SUPFAM" id="SSF53187">
    <property type="entry name" value="Zn-dependent exopeptidases"/>
    <property type="match status" value="1"/>
</dbReference>
<evidence type="ECO:0000256" key="2">
    <source>
        <dbReference type="PIRSR" id="PIRSR005962-1"/>
    </source>
</evidence>
<name>A0A2U2CGQ7_9RHOB</name>
<dbReference type="PANTHER" id="PTHR11014:SF63">
    <property type="entry name" value="METALLOPEPTIDASE, PUTATIVE (AFU_ORTHOLOGUE AFUA_6G09600)-RELATED"/>
    <property type="match status" value="1"/>
</dbReference>
<dbReference type="InterPro" id="IPR002933">
    <property type="entry name" value="Peptidase_M20"/>
</dbReference>
<dbReference type="RefSeq" id="WP_109532032.1">
    <property type="nucleotide sequence ID" value="NZ_QEYD01000002.1"/>
</dbReference>
<dbReference type="InterPro" id="IPR017439">
    <property type="entry name" value="Amidohydrolase"/>
</dbReference>
<dbReference type="PANTHER" id="PTHR11014">
    <property type="entry name" value="PEPTIDASE M20 FAMILY MEMBER"/>
    <property type="match status" value="1"/>
</dbReference>
<dbReference type="InterPro" id="IPR036264">
    <property type="entry name" value="Bact_exopeptidase_dim_dom"/>
</dbReference>
<dbReference type="PIRSF" id="PIRSF005962">
    <property type="entry name" value="Pept_M20D_amidohydro"/>
    <property type="match status" value="1"/>
</dbReference>
<dbReference type="Gene3D" id="3.30.70.360">
    <property type="match status" value="1"/>
</dbReference>
<dbReference type="Pfam" id="PF01546">
    <property type="entry name" value="Peptidase_M20"/>
    <property type="match status" value="1"/>
</dbReference>
<dbReference type="Pfam" id="PF07687">
    <property type="entry name" value="M20_dimer"/>
    <property type="match status" value="1"/>
</dbReference>
<reference evidence="4 5" key="1">
    <citation type="submission" date="2018-05" db="EMBL/GenBank/DDBJ databases">
        <title>Pararhodobacter marina sp. nov., isolated from deep-sea water of the Indian Ocean.</title>
        <authorList>
            <person name="Lai Q.Sr."/>
            <person name="Liu X."/>
            <person name="Shao Z."/>
        </authorList>
    </citation>
    <scope>NUCLEOTIDE SEQUENCE [LARGE SCALE GENOMIC DNA]</scope>
    <source>
        <strain evidence="4 5">CIC4N-9</strain>
    </source>
</reference>
<dbReference type="SUPFAM" id="SSF55031">
    <property type="entry name" value="Bacterial exopeptidase dimerisation domain"/>
    <property type="match status" value="1"/>
</dbReference>
<proteinExistence type="predicted"/>
<dbReference type="GeneID" id="94364074"/>
<dbReference type="GO" id="GO:0019877">
    <property type="term" value="P:diaminopimelate biosynthetic process"/>
    <property type="evidence" value="ECO:0007669"/>
    <property type="project" value="UniProtKB-ARBA"/>
</dbReference>
<accession>A0A2U2CGQ7</accession>
<dbReference type="FunFam" id="3.30.70.360:FF:000001">
    <property type="entry name" value="N-acetyldiaminopimelate deacetylase"/>
    <property type="match status" value="1"/>
</dbReference>
<gene>
    <name evidence="4" type="ORF">C4N9_04155</name>
</gene>
<dbReference type="AlphaFoldDB" id="A0A2U2CGQ7"/>
<feature type="domain" description="Peptidase M20 dimerisation" evidence="3">
    <location>
        <begin position="189"/>
        <end position="285"/>
    </location>
</feature>
<sequence>MPIKNRFAELLPEIAAWRRDFHAHPELQFELPRTSARVASLLRDFGVDEVVEGIGRSGVVAVIRGRQAASGRVLGFRADMDALPIIEATGADYASTHAGKMHACGHDGHTSILLGAAKYLAETRNFDGTVVLIFQPAEEGGGGAKAMVEDGVLDRFGIQEVYGLHNNPGAPVGSFAIKEGPLLAAADFFEITVKGKGGHGAQPHVTADATLAGAAVVMALQQVVSRNIDPLQPVVLSVTGFATDTMAHNVIPDTARLTGTVRTFDVATKNRVRERMQAVAEATAQAYGATIAMDYVDGVLPTINAPEATGHAIAAAEAVAGRVDTTLEPSMGGEDFSEMLAQRPGAFILLGNGDSADLHHPKYDFNDEAIPAGCSWFAALAEQRMPITA</sequence>
<organism evidence="4 5">
    <name type="scientific">Pararhodobacter marinus</name>
    <dbReference type="NCBI Taxonomy" id="2184063"/>
    <lineage>
        <taxon>Bacteria</taxon>
        <taxon>Pseudomonadati</taxon>
        <taxon>Pseudomonadota</taxon>
        <taxon>Alphaproteobacteria</taxon>
        <taxon>Rhodobacterales</taxon>
        <taxon>Paracoccaceae</taxon>
        <taxon>Pararhodobacter</taxon>
    </lineage>
</organism>
<feature type="binding site" evidence="2">
    <location>
        <position position="165"/>
    </location>
    <ligand>
        <name>Mn(2+)</name>
        <dbReference type="ChEBI" id="CHEBI:29035"/>
        <label>2</label>
    </ligand>
</feature>
<evidence type="ECO:0000256" key="1">
    <source>
        <dbReference type="ARBA" id="ARBA00022801"/>
    </source>
</evidence>
<feature type="binding site" evidence="2">
    <location>
        <position position="104"/>
    </location>
    <ligand>
        <name>Mn(2+)</name>
        <dbReference type="ChEBI" id="CHEBI:29035"/>
        <label>2</label>
    </ligand>
</feature>
<feature type="binding site" evidence="2">
    <location>
        <position position="139"/>
    </location>
    <ligand>
        <name>Mn(2+)</name>
        <dbReference type="ChEBI" id="CHEBI:29035"/>
        <label>2</label>
    </ligand>
</feature>
<comment type="caution">
    <text evidence="4">The sequence shown here is derived from an EMBL/GenBank/DDBJ whole genome shotgun (WGS) entry which is preliminary data.</text>
</comment>
<dbReference type="EMBL" id="QEYD01000002">
    <property type="protein sequence ID" value="PWE30954.1"/>
    <property type="molecule type" value="Genomic_DNA"/>
</dbReference>
<keyword evidence="2" id="KW-0479">Metal-binding</keyword>
<evidence type="ECO:0000313" key="5">
    <source>
        <dbReference type="Proteomes" id="UP000244940"/>
    </source>
</evidence>
<comment type="cofactor">
    <cofactor evidence="2">
        <name>Mn(2+)</name>
        <dbReference type="ChEBI" id="CHEBI:29035"/>
    </cofactor>
    <text evidence="2">The Mn(2+) ion enhances activity.</text>
</comment>
<dbReference type="CDD" id="cd05666">
    <property type="entry name" value="M20_Acy1-like"/>
    <property type="match status" value="1"/>
</dbReference>
<evidence type="ECO:0000313" key="4">
    <source>
        <dbReference type="EMBL" id="PWE30954.1"/>
    </source>
</evidence>
<dbReference type="Proteomes" id="UP000244940">
    <property type="component" value="Unassembled WGS sequence"/>
</dbReference>
<feature type="binding site" evidence="2">
    <location>
        <position position="359"/>
    </location>
    <ligand>
        <name>Mn(2+)</name>
        <dbReference type="ChEBI" id="CHEBI:29035"/>
        <label>2</label>
    </ligand>
</feature>